<dbReference type="AlphaFoldDB" id="A0A9P4TQK0"/>
<evidence type="ECO:0000313" key="2">
    <source>
        <dbReference type="Proteomes" id="UP000800093"/>
    </source>
</evidence>
<proteinExistence type="predicted"/>
<protein>
    <submittedName>
        <fullName evidence="1">Uncharacterized protein</fullName>
    </submittedName>
</protein>
<reference evidence="2" key="1">
    <citation type="journal article" date="2020" name="Stud. Mycol.">
        <title>101 Dothideomycetes genomes: A test case for predicting lifestyles and emergence of pathogens.</title>
        <authorList>
            <person name="Haridas S."/>
            <person name="Albert R."/>
            <person name="Binder M."/>
            <person name="Bloem J."/>
            <person name="LaButti K."/>
            <person name="Salamov A."/>
            <person name="Andreopoulos B."/>
            <person name="Baker S."/>
            <person name="Barry K."/>
            <person name="Bills G."/>
            <person name="Bluhm B."/>
            <person name="Cannon C."/>
            <person name="Castanera R."/>
            <person name="Culley D."/>
            <person name="Daum C."/>
            <person name="Ezra D."/>
            <person name="Gonzalez J."/>
            <person name="Henrissat B."/>
            <person name="Kuo A."/>
            <person name="Liang C."/>
            <person name="Lipzen A."/>
            <person name="Lutzoni F."/>
            <person name="Magnuson J."/>
            <person name="Mondo S."/>
            <person name="Nolan M."/>
            <person name="Ohm R."/>
            <person name="Pangilinan J."/>
            <person name="Park H.-J."/>
            <person name="Ramirez L."/>
            <person name="Alfaro M."/>
            <person name="Sun H."/>
            <person name="Tritt A."/>
            <person name="Yoshinaga Y."/>
            <person name="Zwiers L.-H."/>
            <person name="Turgeon B."/>
            <person name="Goodwin S."/>
            <person name="Spatafora J."/>
            <person name="Crous P."/>
            <person name="Grigoriev I."/>
        </authorList>
    </citation>
    <scope>NUCLEOTIDE SEQUENCE [LARGE SCALE GENOMIC DNA]</scope>
    <source>
        <strain evidence="2">CBS 304.66</strain>
    </source>
</reference>
<dbReference type="Proteomes" id="UP000800093">
    <property type="component" value="Unassembled WGS sequence"/>
</dbReference>
<accession>A0A9P4TQK0</accession>
<keyword evidence="2" id="KW-1185">Reference proteome</keyword>
<sequence length="150" mass="15689">MPAMASAFNTTLGTAQFVSGGTFRAGLSTAQYLDRSGAMSVDTIAPRSLAAIAKQYEQRCGRTISDDALISSSSSSQPGGSATRDFVNSSSVAVPWRMAADRLCPTRRLPVSTYTAAAKALHHGFGCTVYSGALPGRAPSLEANRLKTRP</sequence>
<comment type="caution">
    <text evidence="1">The sequence shown here is derived from an EMBL/GenBank/DDBJ whole genome shotgun (WGS) entry which is preliminary data.</text>
</comment>
<organism evidence="1 2">
    <name type="scientific">Lojkania enalia</name>
    <dbReference type="NCBI Taxonomy" id="147567"/>
    <lineage>
        <taxon>Eukaryota</taxon>
        <taxon>Fungi</taxon>
        <taxon>Dikarya</taxon>
        <taxon>Ascomycota</taxon>
        <taxon>Pezizomycotina</taxon>
        <taxon>Dothideomycetes</taxon>
        <taxon>Pleosporomycetidae</taxon>
        <taxon>Pleosporales</taxon>
        <taxon>Pleosporales incertae sedis</taxon>
        <taxon>Lojkania</taxon>
    </lineage>
</organism>
<evidence type="ECO:0000313" key="1">
    <source>
        <dbReference type="EMBL" id="KAF2270142.1"/>
    </source>
</evidence>
<dbReference type="EMBL" id="ML986580">
    <property type="protein sequence ID" value="KAF2270142.1"/>
    <property type="molecule type" value="Genomic_DNA"/>
</dbReference>
<name>A0A9P4TQK0_9PLEO</name>
<gene>
    <name evidence="1" type="ORF">CC78DRAFT_193126</name>
</gene>